<proteinExistence type="inferred from homology"/>
<dbReference type="InterPro" id="IPR042281">
    <property type="entry name" value="GpdQ_beta-strand"/>
</dbReference>
<keyword evidence="1" id="KW-0479">Metal-binding</keyword>
<dbReference type="Pfam" id="PF00149">
    <property type="entry name" value="Metallophos"/>
    <property type="match status" value="1"/>
</dbReference>
<gene>
    <name evidence="6" type="ORF">Aco04nite_54530</name>
</gene>
<keyword evidence="3" id="KW-0408">Iron</keyword>
<comment type="similarity">
    <text evidence="4">Belongs to the cyclic nucleotide phosphodiesterase class-III family.</text>
</comment>
<dbReference type="InterPro" id="IPR026575">
    <property type="entry name" value="GpdQ/CpdA-like"/>
</dbReference>
<protein>
    <recommendedName>
        <fullName evidence="5">Calcineurin-like phosphoesterase domain-containing protein</fullName>
    </recommendedName>
</protein>
<dbReference type="InterPro" id="IPR050884">
    <property type="entry name" value="CNP_phosphodiesterase-III"/>
</dbReference>
<evidence type="ECO:0000256" key="2">
    <source>
        <dbReference type="ARBA" id="ARBA00022801"/>
    </source>
</evidence>
<dbReference type="CDD" id="cd07402">
    <property type="entry name" value="MPP_GpdQ"/>
    <property type="match status" value="1"/>
</dbReference>
<feature type="domain" description="Calcineurin-like phosphoesterase" evidence="5">
    <location>
        <begin position="1"/>
        <end position="191"/>
    </location>
</feature>
<reference evidence="6" key="1">
    <citation type="submission" date="2021-03" db="EMBL/GenBank/DDBJ databases">
        <title>Whole genome shotgun sequence of Actinoplanes consettensis NBRC 14913.</title>
        <authorList>
            <person name="Komaki H."/>
            <person name="Tamura T."/>
        </authorList>
    </citation>
    <scope>NUCLEOTIDE SEQUENCE</scope>
    <source>
        <strain evidence="6">NBRC 14913</strain>
    </source>
</reference>
<keyword evidence="7" id="KW-1185">Reference proteome</keyword>
<comment type="caution">
    <text evidence="6">The sequence shown here is derived from an EMBL/GenBank/DDBJ whole genome shotgun (WGS) entry which is preliminary data.</text>
</comment>
<evidence type="ECO:0000256" key="1">
    <source>
        <dbReference type="ARBA" id="ARBA00022723"/>
    </source>
</evidence>
<keyword evidence="2" id="KW-0378">Hydrolase</keyword>
<evidence type="ECO:0000313" key="6">
    <source>
        <dbReference type="EMBL" id="GIM77275.1"/>
    </source>
</evidence>
<dbReference type="InterPro" id="IPR004843">
    <property type="entry name" value="Calcineurin-like_PHP"/>
</dbReference>
<organism evidence="6 7">
    <name type="scientific">Winogradskya consettensis</name>
    <dbReference type="NCBI Taxonomy" id="113560"/>
    <lineage>
        <taxon>Bacteria</taxon>
        <taxon>Bacillati</taxon>
        <taxon>Actinomycetota</taxon>
        <taxon>Actinomycetes</taxon>
        <taxon>Micromonosporales</taxon>
        <taxon>Micromonosporaceae</taxon>
        <taxon>Winogradskya</taxon>
    </lineage>
</organism>
<sequence>MLIAHLSDPHLPTGPLAAAPATALHRAFARLLALEPRPACVVITGDLVEHGTPDEYALLLDILGLCPIPVHLAPGNHDGPRFTTELGGSRYLAGGSSSSYAVEYPSATVIVADSVIHGRAEGRLGDTQLAWIDETLGVRPDVPAFIAMHHPPVAVGIPFLDGMGLLDGPELGEIVARRGNVARVLAGHVHRTIAVPWAGTLASVAPATYRQTALRLHDAQPPGYLIEPATFLLHAPAGDGWATHSVAVSGAGAVLAY</sequence>
<dbReference type="PANTHER" id="PTHR42988">
    <property type="entry name" value="PHOSPHOHYDROLASE"/>
    <property type="match status" value="1"/>
</dbReference>
<dbReference type="AlphaFoldDB" id="A0A919VW39"/>
<dbReference type="Gene3D" id="3.30.750.180">
    <property type="entry name" value="GpdQ, beta-strand dimerisation domain"/>
    <property type="match status" value="1"/>
</dbReference>
<dbReference type="GO" id="GO:0046872">
    <property type="term" value="F:metal ion binding"/>
    <property type="evidence" value="ECO:0007669"/>
    <property type="project" value="UniProtKB-KW"/>
</dbReference>
<name>A0A919VW39_9ACTN</name>
<dbReference type="RefSeq" id="WP_213000071.1">
    <property type="nucleotide sequence ID" value="NZ_BAAATW010000016.1"/>
</dbReference>
<evidence type="ECO:0000256" key="4">
    <source>
        <dbReference type="ARBA" id="ARBA00025742"/>
    </source>
</evidence>
<dbReference type="InterPro" id="IPR029052">
    <property type="entry name" value="Metallo-depent_PP-like"/>
</dbReference>
<dbReference type="GO" id="GO:0004112">
    <property type="term" value="F:cyclic-nucleotide phosphodiesterase activity"/>
    <property type="evidence" value="ECO:0007669"/>
    <property type="project" value="InterPro"/>
</dbReference>
<dbReference type="Proteomes" id="UP000680865">
    <property type="component" value="Unassembled WGS sequence"/>
</dbReference>
<dbReference type="InterPro" id="IPR042283">
    <property type="entry name" value="GpdQ_catalytic"/>
</dbReference>
<accession>A0A919VW39</accession>
<evidence type="ECO:0000256" key="3">
    <source>
        <dbReference type="ARBA" id="ARBA00023004"/>
    </source>
</evidence>
<dbReference type="SUPFAM" id="SSF56300">
    <property type="entry name" value="Metallo-dependent phosphatases"/>
    <property type="match status" value="1"/>
</dbReference>
<dbReference type="EMBL" id="BOQP01000030">
    <property type="protein sequence ID" value="GIM77275.1"/>
    <property type="molecule type" value="Genomic_DNA"/>
</dbReference>
<evidence type="ECO:0000259" key="5">
    <source>
        <dbReference type="Pfam" id="PF00149"/>
    </source>
</evidence>
<evidence type="ECO:0000313" key="7">
    <source>
        <dbReference type="Proteomes" id="UP000680865"/>
    </source>
</evidence>
<dbReference type="PANTHER" id="PTHR42988:SF2">
    <property type="entry name" value="CYCLIC NUCLEOTIDE PHOSPHODIESTERASE CBUA0032-RELATED"/>
    <property type="match status" value="1"/>
</dbReference>
<dbReference type="Gene3D" id="3.60.21.40">
    <property type="entry name" value="GpdQ, catalytic alpha/beta sandwich domain"/>
    <property type="match status" value="1"/>
</dbReference>